<evidence type="ECO:0000313" key="1">
    <source>
        <dbReference type="EMBL" id="KAH0568041.1"/>
    </source>
</evidence>
<protein>
    <submittedName>
        <fullName evidence="1">Uncharacterized protein</fullName>
    </submittedName>
</protein>
<dbReference type="AlphaFoldDB" id="A0AAV7J8R8"/>
<organism evidence="1 2">
    <name type="scientific">Cotesia glomerata</name>
    <name type="common">Lepidopteran parasitic wasp</name>
    <name type="synonym">Apanteles glomeratus</name>
    <dbReference type="NCBI Taxonomy" id="32391"/>
    <lineage>
        <taxon>Eukaryota</taxon>
        <taxon>Metazoa</taxon>
        <taxon>Ecdysozoa</taxon>
        <taxon>Arthropoda</taxon>
        <taxon>Hexapoda</taxon>
        <taxon>Insecta</taxon>
        <taxon>Pterygota</taxon>
        <taxon>Neoptera</taxon>
        <taxon>Endopterygota</taxon>
        <taxon>Hymenoptera</taxon>
        <taxon>Apocrita</taxon>
        <taxon>Ichneumonoidea</taxon>
        <taxon>Braconidae</taxon>
        <taxon>Microgastrinae</taxon>
        <taxon>Cotesia</taxon>
    </lineage>
</organism>
<gene>
    <name evidence="1" type="ORF">KQX54_017961</name>
</gene>
<evidence type="ECO:0000313" key="2">
    <source>
        <dbReference type="Proteomes" id="UP000826195"/>
    </source>
</evidence>
<name>A0AAV7J8R8_COTGL</name>
<comment type="caution">
    <text evidence="1">The sequence shown here is derived from an EMBL/GenBank/DDBJ whole genome shotgun (WGS) entry which is preliminary data.</text>
</comment>
<dbReference type="EMBL" id="JAHXZJ010000001">
    <property type="protein sequence ID" value="KAH0568041.1"/>
    <property type="molecule type" value="Genomic_DNA"/>
</dbReference>
<dbReference type="Proteomes" id="UP000826195">
    <property type="component" value="Unassembled WGS sequence"/>
</dbReference>
<keyword evidence="2" id="KW-1185">Reference proteome</keyword>
<accession>A0AAV7J8R8</accession>
<proteinExistence type="predicted"/>
<sequence length="94" mass="10442">MKRSPHRFQRSFSLAECMRLEAAMEVEKKGGGEKEDVCSRLSAIEVAKELESLLACTCTDEVPGLSWVLGFGQLWALGLRLLQMSAIYIYSVTA</sequence>
<reference evidence="1 2" key="1">
    <citation type="journal article" date="2021" name="J. Hered.">
        <title>A chromosome-level genome assembly of the parasitoid wasp, Cotesia glomerata (Hymenoptera: Braconidae).</title>
        <authorList>
            <person name="Pinto B.J."/>
            <person name="Weis J.J."/>
            <person name="Gamble T."/>
            <person name="Ode P.J."/>
            <person name="Paul R."/>
            <person name="Zaspel J.M."/>
        </authorList>
    </citation>
    <scope>NUCLEOTIDE SEQUENCE [LARGE SCALE GENOMIC DNA]</scope>
    <source>
        <strain evidence="1">CgM1</strain>
    </source>
</reference>